<dbReference type="PIRSF" id="PIRSF000654">
    <property type="entry name" value="Integrin-linked_kinase"/>
    <property type="match status" value="1"/>
</dbReference>
<dbReference type="AlphaFoldDB" id="A0A067PYD5"/>
<dbReference type="OrthoDB" id="4062651at2759"/>
<dbReference type="InterPro" id="IPR008266">
    <property type="entry name" value="Tyr_kinase_AS"/>
</dbReference>
<dbReference type="InterPro" id="IPR011009">
    <property type="entry name" value="Kinase-like_dom_sf"/>
</dbReference>
<dbReference type="GO" id="GO:0004674">
    <property type="term" value="F:protein serine/threonine kinase activity"/>
    <property type="evidence" value="ECO:0007669"/>
    <property type="project" value="TreeGrafter"/>
</dbReference>
<dbReference type="GO" id="GO:0005524">
    <property type="term" value="F:ATP binding"/>
    <property type="evidence" value="ECO:0007669"/>
    <property type="project" value="InterPro"/>
</dbReference>
<dbReference type="Pfam" id="PF07714">
    <property type="entry name" value="PK_Tyr_Ser-Thr"/>
    <property type="match status" value="1"/>
</dbReference>
<protein>
    <recommendedName>
        <fullName evidence="2">Protein kinase domain-containing protein</fullName>
    </recommendedName>
</protein>
<evidence type="ECO:0000259" key="2">
    <source>
        <dbReference type="PROSITE" id="PS50011"/>
    </source>
</evidence>
<dbReference type="PANTHER" id="PTHR44329:SF214">
    <property type="entry name" value="PROTEIN KINASE DOMAIN-CONTAINING PROTEIN"/>
    <property type="match status" value="1"/>
</dbReference>
<name>A0A067PYD5_9AGAM</name>
<dbReference type="Gene3D" id="1.10.510.10">
    <property type="entry name" value="Transferase(Phosphotransferase) domain 1"/>
    <property type="match status" value="1"/>
</dbReference>
<evidence type="ECO:0000256" key="1">
    <source>
        <dbReference type="SAM" id="MobiDB-lite"/>
    </source>
</evidence>
<evidence type="ECO:0000313" key="3">
    <source>
        <dbReference type="EMBL" id="KDQ58880.1"/>
    </source>
</evidence>
<evidence type="ECO:0000313" key="4">
    <source>
        <dbReference type="Proteomes" id="UP000027265"/>
    </source>
</evidence>
<dbReference type="PANTHER" id="PTHR44329">
    <property type="entry name" value="SERINE/THREONINE-PROTEIN KINASE TNNI3K-RELATED"/>
    <property type="match status" value="1"/>
</dbReference>
<reference evidence="4" key="1">
    <citation type="journal article" date="2014" name="Proc. Natl. Acad. Sci. U.S.A.">
        <title>Extensive sampling of basidiomycete genomes demonstrates inadequacy of the white-rot/brown-rot paradigm for wood decay fungi.</title>
        <authorList>
            <person name="Riley R."/>
            <person name="Salamov A.A."/>
            <person name="Brown D.W."/>
            <person name="Nagy L.G."/>
            <person name="Floudas D."/>
            <person name="Held B.W."/>
            <person name="Levasseur A."/>
            <person name="Lombard V."/>
            <person name="Morin E."/>
            <person name="Otillar R."/>
            <person name="Lindquist E.A."/>
            <person name="Sun H."/>
            <person name="LaButti K.M."/>
            <person name="Schmutz J."/>
            <person name="Jabbour D."/>
            <person name="Luo H."/>
            <person name="Baker S.E."/>
            <person name="Pisabarro A.G."/>
            <person name="Walton J.D."/>
            <person name="Blanchette R.A."/>
            <person name="Henrissat B."/>
            <person name="Martin F."/>
            <person name="Cullen D."/>
            <person name="Hibbett D.S."/>
            <person name="Grigoriev I.V."/>
        </authorList>
    </citation>
    <scope>NUCLEOTIDE SEQUENCE [LARGE SCALE GENOMIC DNA]</scope>
    <source>
        <strain evidence="4">MUCL 33604</strain>
    </source>
</reference>
<dbReference type="InParanoid" id="A0A067PYD5"/>
<dbReference type="InterPro" id="IPR000719">
    <property type="entry name" value="Prot_kinase_dom"/>
</dbReference>
<keyword evidence="4" id="KW-1185">Reference proteome</keyword>
<dbReference type="SUPFAM" id="SSF56112">
    <property type="entry name" value="Protein kinase-like (PK-like)"/>
    <property type="match status" value="1"/>
</dbReference>
<feature type="region of interest" description="Disordered" evidence="1">
    <location>
        <begin position="167"/>
        <end position="186"/>
    </location>
</feature>
<dbReference type="HOGENOM" id="CLU_000288_7_18_1"/>
<accession>A0A067PYD5</accession>
<dbReference type="PROSITE" id="PS50011">
    <property type="entry name" value="PROTEIN_KINASE_DOM"/>
    <property type="match status" value="1"/>
</dbReference>
<dbReference type="Proteomes" id="UP000027265">
    <property type="component" value="Unassembled WGS sequence"/>
</dbReference>
<dbReference type="STRING" id="933084.A0A067PYD5"/>
<gene>
    <name evidence="3" type="ORF">JAAARDRAFT_175539</name>
</gene>
<feature type="domain" description="Protein kinase" evidence="2">
    <location>
        <begin position="1"/>
        <end position="221"/>
    </location>
</feature>
<sequence>MYAKFRSWTRLSHPFVLPFLGVDGELFPWEDVATVIPWMRHGTVLQWMKLNPRSSAENVVLLLLQIAEGLNYLHAEGIFHGDIRGENIFIDDNFHPRLAHFGHAIITQSSGLPRWLAPELQSGTIERGPNMASDVHSYGRVCLELWTGQKPFHDIVNEVTVIRKVARGERPDRPSSTDEHTGQPMPDELWNLIEKCWSPEPRDRPTMGEVIQEMKIIHTTLSE</sequence>
<feature type="compositionally biased region" description="Basic and acidic residues" evidence="1">
    <location>
        <begin position="167"/>
        <end position="181"/>
    </location>
</feature>
<proteinExistence type="predicted"/>
<dbReference type="InterPro" id="IPR001245">
    <property type="entry name" value="Ser-Thr/Tyr_kinase_cat_dom"/>
</dbReference>
<dbReference type="PROSITE" id="PS00109">
    <property type="entry name" value="PROTEIN_KINASE_TYR"/>
    <property type="match status" value="1"/>
</dbReference>
<organism evidence="3 4">
    <name type="scientific">Jaapia argillacea MUCL 33604</name>
    <dbReference type="NCBI Taxonomy" id="933084"/>
    <lineage>
        <taxon>Eukaryota</taxon>
        <taxon>Fungi</taxon>
        <taxon>Dikarya</taxon>
        <taxon>Basidiomycota</taxon>
        <taxon>Agaricomycotina</taxon>
        <taxon>Agaricomycetes</taxon>
        <taxon>Agaricomycetidae</taxon>
        <taxon>Jaapiales</taxon>
        <taxon>Jaapiaceae</taxon>
        <taxon>Jaapia</taxon>
    </lineage>
</organism>
<dbReference type="EMBL" id="KL197716">
    <property type="protein sequence ID" value="KDQ58880.1"/>
    <property type="molecule type" value="Genomic_DNA"/>
</dbReference>
<dbReference type="InterPro" id="IPR051681">
    <property type="entry name" value="Ser/Thr_Kinases-Pseudokinases"/>
</dbReference>